<feature type="transmembrane region" description="Helical" evidence="10">
    <location>
        <begin position="600"/>
        <end position="619"/>
    </location>
</feature>
<feature type="transmembrane region" description="Helical" evidence="10">
    <location>
        <begin position="167"/>
        <end position="188"/>
    </location>
</feature>
<feature type="transmembrane region" description="Helical" evidence="10">
    <location>
        <begin position="526"/>
        <end position="549"/>
    </location>
</feature>
<keyword evidence="4 10" id="KW-0926">Vacuole</keyword>
<sequence length="739" mass="80662">MGLGPSNLRFSCLRRLGIECYAYQCPATGPSVQLKYSAMTPRHNNVNHVYNGPDIQWEDESLRPPPAPPLFSRSSYASYASKASKRSFYSYTSSCFEADDERSDTLSFADWITTTMSGRMSPANAGDNSDSYPYGDDTDGDSSSGLPPPRYPGDDTRPTSQKELAGWYAYAFAAEVYVICGSFIPILLESLARENGVLLSDRSKPCGSSSDKHTTSAEGQCIVYVLGMEINTASFAMYTFSVSVLLQALLVVSISCAADHGNFRKKLLLAFAWIGSACVMAYIFISKSTYLIGALLAIISNTSFGASFVLLNSFLPLLVRHHPEIDQVGDYGSPGYATTEEGDDEDDEYQEDSTRNSTTALLGSRRYDEGEPLSRVQTIEESTSRELELSTQISAKGIGIGYIAGLFLQCVAIAILIILKNTTWSQRIVLCVIGAWWAIFTIPAAMWLRPRPGPPLPTKSNTSGIRALFHYTIFAWKSLFRTIHLARRLVDIVLFLAGWFLLSDAIATTSSTAILFAKTQLHMEPWALGMINVISTASGILGAFSWSFISRKFRLKAHQTILACIALFELIPLYGLMGYLPFVQAWGVGGLQQPWEMYPLAAIYGFVLGGLSGYCRSLYGELIPPGSEAAFYALYAITDKGSSVFGPAIVGAIIDASGEIRPAFWFLAAIVGTPALFIWFINVERGRTEGEALAEIIEGFKLNGQNGLDGNGADGLADDRRGSDASRAILGRYDDEDEE</sequence>
<keyword evidence="8 10" id="KW-0072">Autophagy</keyword>
<dbReference type="InterPro" id="IPR050495">
    <property type="entry name" value="ATG22/LtaA_families"/>
</dbReference>
<organism evidence="12 13">
    <name type="scientific">Neurospora intermedia</name>
    <dbReference type="NCBI Taxonomy" id="5142"/>
    <lineage>
        <taxon>Eukaryota</taxon>
        <taxon>Fungi</taxon>
        <taxon>Dikarya</taxon>
        <taxon>Ascomycota</taxon>
        <taxon>Pezizomycotina</taxon>
        <taxon>Sordariomycetes</taxon>
        <taxon>Sordariomycetidae</taxon>
        <taxon>Sordariales</taxon>
        <taxon>Sordariaceae</taxon>
        <taxon>Neurospora</taxon>
    </lineage>
</organism>
<feature type="transmembrane region" description="Helical" evidence="10">
    <location>
        <begin position="291"/>
        <end position="311"/>
    </location>
</feature>
<keyword evidence="5 10" id="KW-0812">Transmembrane</keyword>
<dbReference type="Pfam" id="PF11700">
    <property type="entry name" value="ATG22"/>
    <property type="match status" value="1"/>
</dbReference>
<evidence type="ECO:0000256" key="10">
    <source>
        <dbReference type="RuleBase" id="RU363073"/>
    </source>
</evidence>
<feature type="transmembrane region" description="Helical" evidence="10">
    <location>
        <begin position="561"/>
        <end position="580"/>
    </location>
</feature>
<feature type="compositionally biased region" description="Acidic residues" evidence="11">
    <location>
        <begin position="340"/>
        <end position="351"/>
    </location>
</feature>
<evidence type="ECO:0000313" key="13">
    <source>
        <dbReference type="Proteomes" id="UP001451303"/>
    </source>
</evidence>
<dbReference type="InterPro" id="IPR044738">
    <property type="entry name" value="Atg22"/>
</dbReference>
<feature type="transmembrane region" description="Helical" evidence="10">
    <location>
        <begin position="267"/>
        <end position="285"/>
    </location>
</feature>
<dbReference type="PANTHER" id="PTHR23519">
    <property type="entry name" value="AUTOPHAGY-RELATED PROTEIN 22"/>
    <property type="match status" value="1"/>
</dbReference>
<evidence type="ECO:0000256" key="2">
    <source>
        <dbReference type="ARBA" id="ARBA00006978"/>
    </source>
</evidence>
<evidence type="ECO:0000256" key="6">
    <source>
        <dbReference type="ARBA" id="ARBA00022970"/>
    </source>
</evidence>
<reference evidence="12 13" key="1">
    <citation type="submission" date="2023-09" db="EMBL/GenBank/DDBJ databases">
        <title>Multi-omics analysis of a traditional fermented food reveals byproduct-associated fungal strains for waste-to-food upcycling.</title>
        <authorList>
            <consortium name="Lawrence Berkeley National Laboratory"/>
            <person name="Rekdal V.M."/>
            <person name="Villalobos-Escobedo J.M."/>
            <person name="Rodriguez-Valeron N."/>
            <person name="Garcia M.O."/>
            <person name="Vasquez D.P."/>
            <person name="Damayanti I."/>
            <person name="Sorensen P.M."/>
            <person name="Baidoo E.E."/>
            <person name="De Carvalho A.C."/>
            <person name="Riley R."/>
            <person name="Lipzen A."/>
            <person name="He G."/>
            <person name="Yan M."/>
            <person name="Haridas S."/>
            <person name="Daum C."/>
            <person name="Yoshinaga Y."/>
            <person name="Ng V."/>
            <person name="Grigoriev I.V."/>
            <person name="Munk R."/>
            <person name="Nuraida L."/>
            <person name="Wijaya C.H."/>
            <person name="Morales P.-C."/>
            <person name="Keasling J.D."/>
        </authorList>
    </citation>
    <scope>NUCLEOTIDE SEQUENCE [LARGE SCALE GENOMIC DNA]</scope>
    <source>
        <strain evidence="12 13">FGSC 2613</strain>
    </source>
</reference>
<name>A0ABR3D2M0_NEUIN</name>
<keyword evidence="13" id="KW-1185">Reference proteome</keyword>
<feature type="transmembrane region" description="Helical" evidence="10">
    <location>
        <begin position="660"/>
        <end position="681"/>
    </location>
</feature>
<comment type="similarity">
    <text evidence="2 10">Belongs to the ATG22 family.</text>
</comment>
<dbReference type="EMBL" id="JAVLET010000012">
    <property type="protein sequence ID" value="KAL0466542.1"/>
    <property type="molecule type" value="Genomic_DNA"/>
</dbReference>
<dbReference type="CDD" id="cd17483">
    <property type="entry name" value="MFS_Atg22_like"/>
    <property type="match status" value="1"/>
</dbReference>
<dbReference type="PANTHER" id="PTHR23519:SF1">
    <property type="entry name" value="AUTOPHAGY-RELATED PROTEIN 22"/>
    <property type="match status" value="1"/>
</dbReference>
<feature type="transmembrane region" description="Helical" evidence="10">
    <location>
        <begin position="489"/>
        <end position="514"/>
    </location>
</feature>
<feature type="transmembrane region" description="Helical" evidence="10">
    <location>
        <begin position="399"/>
        <end position="419"/>
    </location>
</feature>
<evidence type="ECO:0000256" key="9">
    <source>
        <dbReference type="ARBA" id="ARBA00023136"/>
    </source>
</evidence>
<evidence type="ECO:0000256" key="8">
    <source>
        <dbReference type="ARBA" id="ARBA00023006"/>
    </source>
</evidence>
<comment type="function">
    <text evidence="10">Vacuolar effluxer which mediate the efflux of amino acids resulting from autophagic degradation. The release of autophagic amino acids allows the maintenance of protein synthesis and viability during nitrogen starvation.</text>
</comment>
<dbReference type="Gene3D" id="1.20.1250.20">
    <property type="entry name" value="MFS general substrate transporter like domains"/>
    <property type="match status" value="1"/>
</dbReference>
<comment type="caution">
    <text evidence="12">The sequence shown here is derived from an EMBL/GenBank/DDBJ whole genome shotgun (WGS) entry which is preliminary data.</text>
</comment>
<protein>
    <recommendedName>
        <fullName evidence="10">Autophagy-related protein</fullName>
    </recommendedName>
</protein>
<evidence type="ECO:0000256" key="5">
    <source>
        <dbReference type="ARBA" id="ARBA00022692"/>
    </source>
</evidence>
<feature type="compositionally biased region" description="Low complexity" evidence="11">
    <location>
        <begin position="129"/>
        <end position="145"/>
    </location>
</feature>
<feature type="transmembrane region" description="Helical" evidence="10">
    <location>
        <begin position="425"/>
        <end position="448"/>
    </location>
</feature>
<keyword evidence="9 10" id="KW-0472">Membrane</keyword>
<feature type="transmembrane region" description="Helical" evidence="10">
    <location>
        <begin position="235"/>
        <end position="255"/>
    </location>
</feature>
<feature type="region of interest" description="Disordered" evidence="11">
    <location>
        <begin position="119"/>
        <end position="158"/>
    </location>
</feature>
<keyword evidence="7 10" id="KW-1133">Transmembrane helix</keyword>
<evidence type="ECO:0000256" key="3">
    <source>
        <dbReference type="ARBA" id="ARBA00022448"/>
    </source>
</evidence>
<evidence type="ECO:0000256" key="1">
    <source>
        <dbReference type="ARBA" id="ARBA00004128"/>
    </source>
</evidence>
<comment type="subcellular location">
    <subcellularLocation>
        <location evidence="1 10">Vacuole membrane</location>
        <topology evidence="1 10">Multi-pass membrane protein</topology>
    </subcellularLocation>
</comment>
<dbReference type="InterPro" id="IPR036259">
    <property type="entry name" value="MFS_trans_sf"/>
</dbReference>
<evidence type="ECO:0000256" key="7">
    <source>
        <dbReference type="ARBA" id="ARBA00022989"/>
    </source>
</evidence>
<evidence type="ECO:0000313" key="12">
    <source>
        <dbReference type="EMBL" id="KAL0466542.1"/>
    </source>
</evidence>
<proteinExistence type="inferred from homology"/>
<feature type="transmembrane region" description="Helical" evidence="10">
    <location>
        <begin position="631"/>
        <end position="654"/>
    </location>
</feature>
<keyword evidence="6 10" id="KW-0029">Amino-acid transport</keyword>
<dbReference type="Proteomes" id="UP001451303">
    <property type="component" value="Unassembled WGS sequence"/>
</dbReference>
<accession>A0ABR3D2M0</accession>
<dbReference type="SUPFAM" id="SSF103473">
    <property type="entry name" value="MFS general substrate transporter"/>
    <property type="match status" value="1"/>
</dbReference>
<dbReference type="InterPro" id="IPR024671">
    <property type="entry name" value="Atg22-like"/>
</dbReference>
<evidence type="ECO:0000256" key="11">
    <source>
        <dbReference type="SAM" id="MobiDB-lite"/>
    </source>
</evidence>
<evidence type="ECO:0000256" key="4">
    <source>
        <dbReference type="ARBA" id="ARBA00022554"/>
    </source>
</evidence>
<feature type="region of interest" description="Disordered" evidence="11">
    <location>
        <begin position="329"/>
        <end position="356"/>
    </location>
</feature>
<keyword evidence="3 10" id="KW-0813">Transport</keyword>
<gene>
    <name evidence="12" type="ORF">QR685DRAFT_575180</name>
</gene>